<name>A0A430A798_9ENTE</name>
<feature type="domain" description="Bacterial bifunctional deaminase-reductase C-terminal" evidence="1">
    <location>
        <begin position="4"/>
        <end position="164"/>
    </location>
</feature>
<dbReference type="GO" id="GO:0008703">
    <property type="term" value="F:5-amino-6-(5-phosphoribosylamino)uracil reductase activity"/>
    <property type="evidence" value="ECO:0007669"/>
    <property type="project" value="InterPro"/>
</dbReference>
<organism evidence="2 3">
    <name type="scientific">Vagococcus fessus</name>
    <dbReference type="NCBI Taxonomy" id="120370"/>
    <lineage>
        <taxon>Bacteria</taxon>
        <taxon>Bacillati</taxon>
        <taxon>Bacillota</taxon>
        <taxon>Bacilli</taxon>
        <taxon>Lactobacillales</taxon>
        <taxon>Enterococcaceae</taxon>
        <taxon>Vagococcus</taxon>
    </lineage>
</organism>
<dbReference type="InterPro" id="IPR050765">
    <property type="entry name" value="Riboflavin_Biosynth_HTPR"/>
</dbReference>
<gene>
    <name evidence="2" type="ORF">CBF31_04560</name>
</gene>
<dbReference type="Proteomes" id="UP000287101">
    <property type="component" value="Unassembled WGS sequence"/>
</dbReference>
<dbReference type="SUPFAM" id="SSF53597">
    <property type="entry name" value="Dihydrofolate reductase-like"/>
    <property type="match status" value="1"/>
</dbReference>
<dbReference type="Pfam" id="PF01872">
    <property type="entry name" value="RibD_C"/>
    <property type="match status" value="1"/>
</dbReference>
<comment type="caution">
    <text evidence="2">The sequence shown here is derived from an EMBL/GenBank/DDBJ whole genome shotgun (WGS) entry which is preliminary data.</text>
</comment>
<protein>
    <recommendedName>
        <fullName evidence="1">Bacterial bifunctional deaminase-reductase C-terminal domain-containing protein</fullName>
    </recommendedName>
</protein>
<sequence length="177" mass="19763">MRAIKLFIAISLDGYIADTKGQIHFLESISQTEEDNTYETFINSIDTVILGSTTYLQVINDLSPDDYPYKEMNSYVLSSQIGLPLKENVTVINEDITTLISQLKETAGQDIWLVGGASIINPLIEANLIDDYHISITPYLLGEGIPLFSPKPKQFPLELLSQCAVNGMIHTHYQPKK</sequence>
<dbReference type="InterPro" id="IPR002734">
    <property type="entry name" value="RibDG_C"/>
</dbReference>
<dbReference type="InterPro" id="IPR024072">
    <property type="entry name" value="DHFR-like_dom_sf"/>
</dbReference>
<evidence type="ECO:0000313" key="2">
    <source>
        <dbReference type="EMBL" id="RSU03003.1"/>
    </source>
</evidence>
<evidence type="ECO:0000313" key="3">
    <source>
        <dbReference type="Proteomes" id="UP000287101"/>
    </source>
</evidence>
<evidence type="ECO:0000259" key="1">
    <source>
        <dbReference type="Pfam" id="PF01872"/>
    </source>
</evidence>
<dbReference type="PANTHER" id="PTHR38011:SF11">
    <property type="entry name" value="2,5-DIAMINO-6-RIBOSYLAMINO-4(3H)-PYRIMIDINONE 5'-PHOSPHATE REDUCTASE"/>
    <property type="match status" value="1"/>
</dbReference>
<accession>A0A430A798</accession>
<reference evidence="2 3" key="1">
    <citation type="submission" date="2017-05" db="EMBL/GenBank/DDBJ databases">
        <title>Vagococcus spp. assemblies.</title>
        <authorList>
            <person name="Gulvik C.A."/>
        </authorList>
    </citation>
    <scope>NUCLEOTIDE SEQUENCE [LARGE SCALE GENOMIC DNA]</scope>
    <source>
        <strain evidence="2 3">CCUG 41755</strain>
    </source>
</reference>
<dbReference type="GO" id="GO:0009231">
    <property type="term" value="P:riboflavin biosynthetic process"/>
    <property type="evidence" value="ECO:0007669"/>
    <property type="project" value="InterPro"/>
</dbReference>
<proteinExistence type="predicted"/>
<dbReference type="EMBL" id="NGJY01000002">
    <property type="protein sequence ID" value="RSU03003.1"/>
    <property type="molecule type" value="Genomic_DNA"/>
</dbReference>
<dbReference type="AlphaFoldDB" id="A0A430A798"/>
<dbReference type="Gene3D" id="3.40.430.10">
    <property type="entry name" value="Dihydrofolate Reductase, subunit A"/>
    <property type="match status" value="1"/>
</dbReference>
<dbReference type="RefSeq" id="WP_126831214.1">
    <property type="nucleotide sequence ID" value="NZ_CBCRYB010000004.1"/>
</dbReference>
<keyword evidence="3" id="KW-1185">Reference proteome</keyword>
<dbReference type="PANTHER" id="PTHR38011">
    <property type="entry name" value="DIHYDROFOLATE REDUCTASE FAMILY PROTEIN (AFU_ORTHOLOGUE AFUA_8G06820)"/>
    <property type="match status" value="1"/>
</dbReference>
<dbReference type="OrthoDB" id="195113at2"/>